<accession>A0AAE0A929</accession>
<dbReference type="AlphaFoldDB" id="A0AAE0A929"/>
<dbReference type="EMBL" id="JANJYJ010000006">
    <property type="protein sequence ID" value="KAK3205591.1"/>
    <property type="molecule type" value="Genomic_DNA"/>
</dbReference>
<evidence type="ECO:0000313" key="2">
    <source>
        <dbReference type="Proteomes" id="UP001281410"/>
    </source>
</evidence>
<sequence length="59" mass="6685">MATYLSKSLVFISIGNANISTSYDFLDNTTKQQTPFLKFAQAISQKFSDNIWRLYDLGA</sequence>
<feature type="non-terminal residue" evidence="1">
    <location>
        <position position="1"/>
    </location>
</feature>
<gene>
    <name evidence="1" type="ORF">Dsin_019637</name>
</gene>
<proteinExistence type="predicted"/>
<evidence type="ECO:0000313" key="1">
    <source>
        <dbReference type="EMBL" id="KAK3205591.1"/>
    </source>
</evidence>
<organism evidence="1 2">
    <name type="scientific">Dipteronia sinensis</name>
    <dbReference type="NCBI Taxonomy" id="43782"/>
    <lineage>
        <taxon>Eukaryota</taxon>
        <taxon>Viridiplantae</taxon>
        <taxon>Streptophyta</taxon>
        <taxon>Embryophyta</taxon>
        <taxon>Tracheophyta</taxon>
        <taxon>Spermatophyta</taxon>
        <taxon>Magnoliopsida</taxon>
        <taxon>eudicotyledons</taxon>
        <taxon>Gunneridae</taxon>
        <taxon>Pentapetalae</taxon>
        <taxon>rosids</taxon>
        <taxon>malvids</taxon>
        <taxon>Sapindales</taxon>
        <taxon>Sapindaceae</taxon>
        <taxon>Hippocastanoideae</taxon>
        <taxon>Acereae</taxon>
        <taxon>Dipteronia</taxon>
    </lineage>
</organism>
<comment type="caution">
    <text evidence="1">The sequence shown here is derived from an EMBL/GenBank/DDBJ whole genome shotgun (WGS) entry which is preliminary data.</text>
</comment>
<keyword evidence="2" id="KW-1185">Reference proteome</keyword>
<protein>
    <submittedName>
        <fullName evidence="1">Uncharacterized protein</fullName>
    </submittedName>
</protein>
<name>A0AAE0A929_9ROSI</name>
<dbReference type="Proteomes" id="UP001281410">
    <property type="component" value="Unassembled WGS sequence"/>
</dbReference>
<reference evidence="1" key="1">
    <citation type="journal article" date="2023" name="Plant J.">
        <title>Genome sequences and population genomics provide insights into the demographic history, inbreeding, and mutation load of two 'living fossil' tree species of Dipteronia.</title>
        <authorList>
            <person name="Feng Y."/>
            <person name="Comes H.P."/>
            <person name="Chen J."/>
            <person name="Zhu S."/>
            <person name="Lu R."/>
            <person name="Zhang X."/>
            <person name="Li P."/>
            <person name="Qiu J."/>
            <person name="Olsen K.M."/>
            <person name="Qiu Y."/>
        </authorList>
    </citation>
    <scope>NUCLEOTIDE SEQUENCE</scope>
    <source>
        <strain evidence="1">NBL</strain>
    </source>
</reference>